<proteinExistence type="predicted"/>
<dbReference type="AlphaFoldDB" id="A0A5J4STT3"/>
<accession>A0A5J4STT3</accession>
<protein>
    <submittedName>
        <fullName evidence="1">Uncharacterized protein</fullName>
    </submittedName>
</protein>
<name>A0A5J4STT3_9ZZZZ</name>
<dbReference type="EMBL" id="SNRY01000063">
    <property type="protein sequence ID" value="KAA6348653.1"/>
    <property type="molecule type" value="Genomic_DNA"/>
</dbReference>
<organism evidence="1">
    <name type="scientific">termite gut metagenome</name>
    <dbReference type="NCBI Taxonomy" id="433724"/>
    <lineage>
        <taxon>unclassified sequences</taxon>
        <taxon>metagenomes</taxon>
        <taxon>organismal metagenomes</taxon>
    </lineage>
</organism>
<evidence type="ECO:0000313" key="1">
    <source>
        <dbReference type="EMBL" id="KAA6348653.1"/>
    </source>
</evidence>
<comment type="caution">
    <text evidence="1">The sequence shown here is derived from an EMBL/GenBank/DDBJ whole genome shotgun (WGS) entry which is preliminary data.</text>
</comment>
<reference evidence="1" key="1">
    <citation type="submission" date="2019-03" db="EMBL/GenBank/DDBJ databases">
        <title>Single cell metagenomics reveals metabolic interactions within the superorganism composed of flagellate Streblomastix strix and complex community of Bacteroidetes bacteria on its surface.</title>
        <authorList>
            <person name="Treitli S.C."/>
            <person name="Kolisko M."/>
            <person name="Husnik F."/>
            <person name="Keeling P."/>
            <person name="Hampl V."/>
        </authorList>
    </citation>
    <scope>NUCLEOTIDE SEQUENCE</scope>
    <source>
        <strain evidence="1">STM</strain>
    </source>
</reference>
<sequence length="73" mass="8516">MYYCSGKGVPSTLEKKRELVKKIACAQGCNMIIYQSPQKTFEYIEEGNSYEGIYVETVKKEDWQNNKNKQKLI</sequence>
<gene>
    <name evidence="1" type="ORF">EZS27_003886</name>
</gene>